<evidence type="ECO:0000313" key="3">
    <source>
        <dbReference type="Proteomes" id="UP000005459"/>
    </source>
</evidence>
<dbReference type="PANTHER" id="PTHR35399:SF2">
    <property type="entry name" value="DUF839 DOMAIN-CONTAINING PROTEIN"/>
    <property type="match status" value="1"/>
</dbReference>
<keyword evidence="1" id="KW-0732">Signal</keyword>
<proteinExistence type="predicted"/>
<dbReference type="RefSeq" id="WP_007194410.1">
    <property type="nucleotide sequence ID" value="NZ_AFWV01000012.1"/>
</dbReference>
<accession>F9UF35</accession>
<reference evidence="2 3" key="1">
    <citation type="submission" date="2011-06" db="EMBL/GenBank/DDBJ databases">
        <title>The draft genome of Thiocapsa marina 5811.</title>
        <authorList>
            <consortium name="US DOE Joint Genome Institute (JGI-PGF)"/>
            <person name="Lucas S."/>
            <person name="Han J."/>
            <person name="Cheng J.-F."/>
            <person name="Goodwin L."/>
            <person name="Pitluck S."/>
            <person name="Peters L."/>
            <person name="Land M.L."/>
            <person name="Hauser L."/>
            <person name="Vogl K."/>
            <person name="Liu Z."/>
            <person name="Imhoff J."/>
            <person name="Thiel V."/>
            <person name="Frigaard N.-U."/>
            <person name="Bryant D."/>
            <person name="Woyke T.J."/>
        </authorList>
    </citation>
    <scope>NUCLEOTIDE SEQUENCE [LARGE SCALE GENOMIC DNA]</scope>
    <source>
        <strain evidence="2 3">5811</strain>
    </source>
</reference>
<dbReference type="STRING" id="768671.ThimaDRAFT_3538"/>
<keyword evidence="3" id="KW-1185">Reference proteome</keyword>
<organism evidence="2 3">
    <name type="scientific">Thiocapsa marina 5811</name>
    <dbReference type="NCBI Taxonomy" id="768671"/>
    <lineage>
        <taxon>Bacteria</taxon>
        <taxon>Pseudomonadati</taxon>
        <taxon>Pseudomonadota</taxon>
        <taxon>Gammaproteobacteria</taxon>
        <taxon>Chromatiales</taxon>
        <taxon>Chromatiaceae</taxon>
        <taxon>Thiocapsa</taxon>
    </lineage>
</organism>
<dbReference type="Pfam" id="PF05787">
    <property type="entry name" value="PhoX"/>
    <property type="match status" value="1"/>
</dbReference>
<dbReference type="PANTHER" id="PTHR35399">
    <property type="entry name" value="SLR8030 PROTEIN"/>
    <property type="match status" value="1"/>
</dbReference>
<dbReference type="OrthoDB" id="9801383at2"/>
<dbReference type="Proteomes" id="UP000005459">
    <property type="component" value="Unassembled WGS sequence"/>
</dbReference>
<name>F9UF35_9GAMM</name>
<protein>
    <recommendedName>
        <fullName evidence="4">Alkaline phosphatase</fullName>
    </recommendedName>
</protein>
<feature type="signal peptide" evidence="1">
    <location>
        <begin position="1"/>
        <end position="21"/>
    </location>
</feature>
<dbReference type="PATRIC" id="fig|768671.3.peg.3735"/>
<evidence type="ECO:0008006" key="4">
    <source>
        <dbReference type="Google" id="ProtNLM"/>
    </source>
</evidence>
<dbReference type="PROSITE" id="PS51257">
    <property type="entry name" value="PROKAR_LIPOPROTEIN"/>
    <property type="match status" value="1"/>
</dbReference>
<dbReference type="AlphaFoldDB" id="F9UF35"/>
<dbReference type="InterPro" id="IPR008557">
    <property type="entry name" value="PhoX"/>
</dbReference>
<feature type="chain" id="PRO_5003394333" description="Alkaline phosphatase" evidence="1">
    <location>
        <begin position="22"/>
        <end position="636"/>
    </location>
</feature>
<sequence>MRSPFLVFTLASIVAAPVSGACPDGSSVPTRVDFIGMPPPVTAAEKADVYTRATMRMTCSDGVSSEHPLVYRSIFATTDRVGDSVVGGLWNAAGEPITDRDGPLASDSPDGTSLMQIEGLVVPGSSGNPLAMVTQFEYRGLPPNDGISSGSFWSKLPAAMGLTLLDQDKETGLLAAKAYRTIDFSDVKGGWIHCGSTLSAWNTHVGSEEYEPDAKVRGGGNKAEGSDDKTDIASFSREYFGDPDTANPYHYGLVPEVSVAPDGSAAVVKHYAPGRYAREMLMLAEDDRTAIGGDDGKNTGLFMFVADRAGDLSAGTLYAAKVTAAGDADGDRFNLDWVRLGHAADAEIKALVDAGIRFTDIFDVAESDPGDPSYTKVVTYTGNEWLKLKQSGKFDTEKAAAFLETRRYAALMGATTEFSKMEYIAYNKADKTFYIVISRVEAGMADDLGDLRMARNDGGMILEMPTARARRDVGGSPVESDFVGVGLAPIPELVGGWLGKDVTDAEGNACSQDKICGPDNIVYVDSIRTLLIGEDTGRRNNNYLWAFNLDTRALSRILSVPMAAEVTGLTVPDYNGHAYIMANFQHPGDDDIKDYTGADKAEVLRQIDDKWGQRKKAAIGYIGTADGALPRLPSGD</sequence>
<evidence type="ECO:0000313" key="2">
    <source>
        <dbReference type="EMBL" id="EGV17072.1"/>
    </source>
</evidence>
<gene>
    <name evidence="2" type="ORF">ThimaDRAFT_3538</name>
</gene>
<evidence type="ECO:0000256" key="1">
    <source>
        <dbReference type="SAM" id="SignalP"/>
    </source>
</evidence>
<dbReference type="eggNOG" id="COG3211">
    <property type="taxonomic scope" value="Bacteria"/>
</dbReference>
<dbReference type="EMBL" id="AFWV01000012">
    <property type="protein sequence ID" value="EGV17072.1"/>
    <property type="molecule type" value="Genomic_DNA"/>
</dbReference>